<keyword evidence="6 7" id="KW-0472">Membrane</keyword>
<proteinExistence type="inferred from homology"/>
<evidence type="ECO:0000256" key="5">
    <source>
        <dbReference type="ARBA" id="ARBA00022989"/>
    </source>
</evidence>
<sequence>MPFCLLAGPAGVVKDVATTMLGAVGGTLAVLGVIVLPITSGDTAFRSARMLITDFMQITQKPLDKRLLIAVPLFSVGFLLTRIDFNFLWRYFAWANRTTAMIMLWAAAVYLVQSRKLHWVASIPAAFMTVVTFTYILMAPEGFQLATGIAYPLGFALALIPIGLFVRKVIGQSGSDQGQPLPHTVKN</sequence>
<comment type="subcellular location">
    <subcellularLocation>
        <location evidence="1">Cell membrane</location>
        <topology evidence="1">Multi-pass membrane protein</topology>
    </subcellularLocation>
</comment>
<keyword evidence="4 7" id="KW-0812">Transmembrane</keyword>
<dbReference type="EMBL" id="FOYM01000001">
    <property type="protein sequence ID" value="SFQ95715.1"/>
    <property type="molecule type" value="Genomic_DNA"/>
</dbReference>
<dbReference type="InterPro" id="IPR003706">
    <property type="entry name" value="CstA_N"/>
</dbReference>
<gene>
    <name evidence="9" type="ORF">SAMN05660706_101238</name>
</gene>
<organism evidence="9 10">
    <name type="scientific">Desulfoscipio geothermicus DSM 3669</name>
    <dbReference type="NCBI Taxonomy" id="1121426"/>
    <lineage>
        <taxon>Bacteria</taxon>
        <taxon>Bacillati</taxon>
        <taxon>Bacillota</taxon>
        <taxon>Clostridia</taxon>
        <taxon>Eubacteriales</taxon>
        <taxon>Desulfallaceae</taxon>
        <taxon>Desulfoscipio</taxon>
    </lineage>
</organism>
<feature type="domain" description="CstA N-terminal" evidence="8">
    <location>
        <begin position="7"/>
        <end position="134"/>
    </location>
</feature>
<reference evidence="10" key="1">
    <citation type="submission" date="2016-10" db="EMBL/GenBank/DDBJ databases">
        <authorList>
            <person name="Varghese N."/>
            <person name="Submissions S."/>
        </authorList>
    </citation>
    <scope>NUCLEOTIDE SEQUENCE [LARGE SCALE GENOMIC DNA]</scope>
    <source>
        <strain evidence="10">DSM 3669</strain>
    </source>
</reference>
<dbReference type="PANTHER" id="PTHR30252">
    <property type="entry name" value="INNER MEMBRANE PEPTIDE TRANSPORTER"/>
    <property type="match status" value="1"/>
</dbReference>
<feature type="transmembrane region" description="Helical" evidence="7">
    <location>
        <begin position="20"/>
        <end position="45"/>
    </location>
</feature>
<dbReference type="Pfam" id="PF02554">
    <property type="entry name" value="CstA"/>
    <property type="match status" value="1"/>
</dbReference>
<accession>A0A1I6CR78</accession>
<dbReference type="STRING" id="39060.SAMN05660706_101238"/>
<protein>
    <submittedName>
        <fullName evidence="9">5TM C-terminal transporter carbon starvation CstA</fullName>
    </submittedName>
</protein>
<evidence type="ECO:0000256" key="1">
    <source>
        <dbReference type="ARBA" id="ARBA00004651"/>
    </source>
</evidence>
<feature type="transmembrane region" description="Helical" evidence="7">
    <location>
        <begin position="66"/>
        <end position="85"/>
    </location>
</feature>
<evidence type="ECO:0000256" key="4">
    <source>
        <dbReference type="ARBA" id="ARBA00022692"/>
    </source>
</evidence>
<dbReference type="RefSeq" id="WP_245779589.1">
    <property type="nucleotide sequence ID" value="NZ_FOYM01000001.1"/>
</dbReference>
<dbReference type="GO" id="GO:0005886">
    <property type="term" value="C:plasma membrane"/>
    <property type="evidence" value="ECO:0007669"/>
    <property type="project" value="UniProtKB-SubCell"/>
</dbReference>
<comment type="similarity">
    <text evidence="2">Belongs to the peptide transporter carbon starvation (CstA) (TC 2.A.114) family.</text>
</comment>
<evidence type="ECO:0000313" key="10">
    <source>
        <dbReference type="Proteomes" id="UP000199584"/>
    </source>
</evidence>
<dbReference type="Proteomes" id="UP000199584">
    <property type="component" value="Unassembled WGS sequence"/>
</dbReference>
<keyword evidence="3" id="KW-1003">Cell membrane</keyword>
<evidence type="ECO:0000256" key="6">
    <source>
        <dbReference type="ARBA" id="ARBA00023136"/>
    </source>
</evidence>
<evidence type="ECO:0000259" key="8">
    <source>
        <dbReference type="Pfam" id="PF02554"/>
    </source>
</evidence>
<evidence type="ECO:0000313" key="9">
    <source>
        <dbReference type="EMBL" id="SFQ95715.1"/>
    </source>
</evidence>
<evidence type="ECO:0000256" key="2">
    <source>
        <dbReference type="ARBA" id="ARBA00007755"/>
    </source>
</evidence>
<feature type="transmembrane region" description="Helical" evidence="7">
    <location>
        <begin position="119"/>
        <end position="137"/>
    </location>
</feature>
<dbReference type="AlphaFoldDB" id="A0A1I6CR78"/>
<dbReference type="InterPro" id="IPR051605">
    <property type="entry name" value="CstA"/>
</dbReference>
<dbReference type="PANTHER" id="PTHR30252:SF4">
    <property type="entry name" value="CARBON STARVATION"/>
    <property type="match status" value="1"/>
</dbReference>
<feature type="transmembrane region" description="Helical" evidence="7">
    <location>
        <begin position="91"/>
        <end position="112"/>
    </location>
</feature>
<keyword evidence="5 7" id="KW-1133">Transmembrane helix</keyword>
<keyword evidence="10" id="KW-1185">Reference proteome</keyword>
<evidence type="ECO:0000256" key="3">
    <source>
        <dbReference type="ARBA" id="ARBA00022475"/>
    </source>
</evidence>
<evidence type="ECO:0000256" key="7">
    <source>
        <dbReference type="SAM" id="Phobius"/>
    </source>
</evidence>
<feature type="transmembrane region" description="Helical" evidence="7">
    <location>
        <begin position="149"/>
        <end position="166"/>
    </location>
</feature>
<name>A0A1I6CR78_9FIRM</name>
<dbReference type="GO" id="GO:0009267">
    <property type="term" value="P:cellular response to starvation"/>
    <property type="evidence" value="ECO:0007669"/>
    <property type="project" value="InterPro"/>
</dbReference>